<dbReference type="InterPro" id="IPR016064">
    <property type="entry name" value="NAD/diacylglycerol_kinase_sf"/>
</dbReference>
<dbReference type="InterPro" id="IPR001206">
    <property type="entry name" value="Diacylglycerol_kinase_cat_dom"/>
</dbReference>
<dbReference type="EMBL" id="PDEQ01000001">
    <property type="protein sequence ID" value="PEN15012.1"/>
    <property type="molecule type" value="Genomic_DNA"/>
</dbReference>
<keyword evidence="1" id="KW-0808">Transferase</keyword>
<evidence type="ECO:0000256" key="4">
    <source>
        <dbReference type="ARBA" id="ARBA00022840"/>
    </source>
</evidence>
<keyword evidence="2" id="KW-0547">Nucleotide-binding</keyword>
<dbReference type="OrthoDB" id="9786026at2"/>
<feature type="domain" description="DAGKc" evidence="5">
    <location>
        <begin position="1"/>
        <end position="129"/>
    </location>
</feature>
<dbReference type="SUPFAM" id="SSF111331">
    <property type="entry name" value="NAD kinase/diacylglycerol kinase-like"/>
    <property type="match status" value="1"/>
</dbReference>
<dbReference type="InterPro" id="IPR005218">
    <property type="entry name" value="Diacylglycerol/lipid_kinase"/>
</dbReference>
<dbReference type="Gene3D" id="3.40.50.10330">
    <property type="entry name" value="Probable inorganic polyphosphate/atp-NAD kinase, domain 1"/>
    <property type="match status" value="1"/>
</dbReference>
<dbReference type="RefSeq" id="WP_098073911.1">
    <property type="nucleotide sequence ID" value="NZ_PDEQ01000001.1"/>
</dbReference>
<evidence type="ECO:0000256" key="3">
    <source>
        <dbReference type="ARBA" id="ARBA00022777"/>
    </source>
</evidence>
<comment type="caution">
    <text evidence="6">The sequence shown here is derived from an EMBL/GenBank/DDBJ whole genome shotgun (WGS) entry which is preliminary data.</text>
</comment>
<dbReference type="NCBIfam" id="TIGR00147">
    <property type="entry name" value="YegS/Rv2252/BmrU family lipid kinase"/>
    <property type="match status" value="1"/>
</dbReference>
<dbReference type="InterPro" id="IPR045540">
    <property type="entry name" value="YegS/DAGK_C"/>
</dbReference>
<keyword evidence="4" id="KW-0067">ATP-binding</keyword>
<dbReference type="GO" id="GO:0008654">
    <property type="term" value="P:phospholipid biosynthetic process"/>
    <property type="evidence" value="ECO:0007669"/>
    <property type="project" value="InterPro"/>
</dbReference>
<organism evidence="6 7">
    <name type="scientific">Longibacter salinarum</name>
    <dbReference type="NCBI Taxonomy" id="1850348"/>
    <lineage>
        <taxon>Bacteria</taxon>
        <taxon>Pseudomonadati</taxon>
        <taxon>Rhodothermota</taxon>
        <taxon>Rhodothermia</taxon>
        <taxon>Rhodothermales</taxon>
        <taxon>Salisaetaceae</taxon>
        <taxon>Longibacter</taxon>
    </lineage>
</organism>
<accession>A0A2A8D213</accession>
<dbReference type="Pfam" id="PF19279">
    <property type="entry name" value="YegS_C"/>
    <property type="match status" value="1"/>
</dbReference>
<protein>
    <recommendedName>
        <fullName evidence="5">DAGKc domain-containing protein</fullName>
    </recommendedName>
</protein>
<dbReference type="Proteomes" id="UP000220102">
    <property type="component" value="Unassembled WGS sequence"/>
</dbReference>
<dbReference type="AlphaFoldDB" id="A0A2A8D213"/>
<dbReference type="Pfam" id="PF00781">
    <property type="entry name" value="DAGK_cat"/>
    <property type="match status" value="1"/>
</dbReference>
<dbReference type="GO" id="GO:0016301">
    <property type="term" value="F:kinase activity"/>
    <property type="evidence" value="ECO:0007669"/>
    <property type="project" value="UniProtKB-KW"/>
</dbReference>
<dbReference type="PANTHER" id="PTHR12358">
    <property type="entry name" value="SPHINGOSINE KINASE"/>
    <property type="match status" value="1"/>
</dbReference>
<keyword evidence="3" id="KW-0418">Kinase</keyword>
<keyword evidence="7" id="KW-1185">Reference proteome</keyword>
<dbReference type="PROSITE" id="PS50146">
    <property type="entry name" value="DAGK"/>
    <property type="match status" value="1"/>
</dbReference>
<sequence>MNAQVILNTQTAKEAKETVSAWVDRHENVRLSITGRADDARAVVRDAIDNGMDRVIAAGGDGTLHLVASEVLNSAADNTDTPAVGLCPLGTGNDYARSIGCPDQPHDALDLALTGRVARVDVLRAETEDPDISPQWGVNAAAGGLSGKVDEVITREQKDRWGPLAFVLGAAEMMTDVPRYETVIRYSAEDGSEQEWHGTAVNVICANGRTVGGGMSVAPEACLTDGKMDLVVLRHGPMRKLAGAGTRLLAGRWDEHELIDTIRTSSVKIRSSPGLKFNVDGELWTDKAITVRVLSNALPIVPGADAPAL</sequence>
<dbReference type="PANTHER" id="PTHR12358:SF54">
    <property type="entry name" value="SPHINGOSINE KINASE RELATED PROTEIN"/>
    <property type="match status" value="1"/>
</dbReference>
<evidence type="ECO:0000313" key="7">
    <source>
        <dbReference type="Proteomes" id="UP000220102"/>
    </source>
</evidence>
<reference evidence="6 7" key="1">
    <citation type="submission" date="2017-10" db="EMBL/GenBank/DDBJ databases">
        <title>Draft genome of Longibacter Salinarum.</title>
        <authorList>
            <person name="Goh K.M."/>
            <person name="Shamsir M.S."/>
            <person name="Lim S.W."/>
        </authorList>
    </citation>
    <scope>NUCLEOTIDE SEQUENCE [LARGE SCALE GENOMIC DNA]</scope>
    <source>
        <strain evidence="6 7">KCTC 52045</strain>
    </source>
</reference>
<evidence type="ECO:0000259" key="5">
    <source>
        <dbReference type="PROSITE" id="PS50146"/>
    </source>
</evidence>
<evidence type="ECO:0000313" key="6">
    <source>
        <dbReference type="EMBL" id="PEN15012.1"/>
    </source>
</evidence>
<name>A0A2A8D213_9BACT</name>
<gene>
    <name evidence="6" type="ORF">CRI94_01620</name>
</gene>
<dbReference type="InterPro" id="IPR017438">
    <property type="entry name" value="ATP-NAD_kinase_N"/>
</dbReference>
<evidence type="ECO:0000256" key="2">
    <source>
        <dbReference type="ARBA" id="ARBA00022741"/>
    </source>
</evidence>
<proteinExistence type="predicted"/>
<dbReference type="SMART" id="SM00046">
    <property type="entry name" value="DAGKc"/>
    <property type="match status" value="1"/>
</dbReference>
<evidence type="ECO:0000256" key="1">
    <source>
        <dbReference type="ARBA" id="ARBA00022679"/>
    </source>
</evidence>
<dbReference type="InterPro" id="IPR050187">
    <property type="entry name" value="Lipid_Phosphate_FormReg"/>
</dbReference>
<dbReference type="GO" id="GO:0005524">
    <property type="term" value="F:ATP binding"/>
    <property type="evidence" value="ECO:0007669"/>
    <property type="project" value="UniProtKB-KW"/>
</dbReference>
<dbReference type="Gene3D" id="2.60.200.40">
    <property type="match status" value="1"/>
</dbReference>